<keyword evidence="8" id="KW-1185">Reference proteome</keyword>
<dbReference type="InterPro" id="IPR000259">
    <property type="entry name" value="Adhesion_dom_fimbrial"/>
</dbReference>
<evidence type="ECO:0000259" key="6">
    <source>
        <dbReference type="Pfam" id="PF00419"/>
    </source>
</evidence>
<reference evidence="8" key="1">
    <citation type="submission" date="2016-03" db="EMBL/GenBank/DDBJ databases">
        <title>WGS of SAMN04393274.</title>
        <authorList>
            <person name="Adams M."/>
            <person name="Sutton G."/>
            <person name="Nelson K."/>
            <person name="Thaden J."/>
            <person name="Fowler V."/>
            <person name="Mccorrison J."/>
            <person name="Sanka R."/>
            <person name="Brinkac L."/>
            <person name="Nierman W."/>
        </authorList>
    </citation>
    <scope>NUCLEOTIDE SEQUENCE [LARGE SCALE GENOMIC DNA]</scope>
    <source>
        <strain evidence="8">GN06232</strain>
    </source>
</reference>
<dbReference type="Proteomes" id="UP000076880">
    <property type="component" value="Unassembled WGS sequence"/>
</dbReference>
<sequence>MCGKGYLHFKGIDMKLSNIASTVIATLALVAGAAHAEDPVTPVSVNGGTVHFKGELVNAACSVNTDSSEQTVNLGQYRTAKFTKVGDTTSNIPFTIELNDCDPAVAKTAAVAFTGQIDATDKTLLAVTSGNNDNSAKGVGIEILDSKSTTLTPDGATFSAAQSLIEGTNTLNFTARYKATAATTQPGQANADATFVMKYE</sequence>
<feature type="signal peptide" evidence="5">
    <location>
        <begin position="1"/>
        <end position="36"/>
    </location>
</feature>
<accession>A0ABR5YLN7</accession>
<evidence type="ECO:0000256" key="1">
    <source>
        <dbReference type="ARBA" id="ARBA00004561"/>
    </source>
</evidence>
<evidence type="ECO:0000256" key="4">
    <source>
        <dbReference type="ARBA" id="ARBA00023263"/>
    </source>
</evidence>
<organism evidence="7 8">
    <name type="scientific">Enterobacter genomosp. S</name>
    <dbReference type="NCBI Taxonomy" id="2364151"/>
    <lineage>
        <taxon>Bacteria</taxon>
        <taxon>Pseudomonadati</taxon>
        <taxon>Pseudomonadota</taxon>
        <taxon>Gammaproteobacteria</taxon>
        <taxon>Enterobacterales</taxon>
        <taxon>Enterobacteriaceae</taxon>
        <taxon>Enterobacter</taxon>
        <taxon>Enterobacter cloacae complex</taxon>
        <taxon>Enterobacter cloacae complex clade S</taxon>
    </lineage>
</organism>
<dbReference type="NCBIfam" id="NF011741">
    <property type="entry name" value="PRK15194.1"/>
    <property type="match status" value="1"/>
</dbReference>
<evidence type="ECO:0000256" key="2">
    <source>
        <dbReference type="ARBA" id="ARBA00006671"/>
    </source>
</evidence>
<evidence type="ECO:0000313" key="7">
    <source>
        <dbReference type="EMBL" id="KZR30431.1"/>
    </source>
</evidence>
<comment type="caution">
    <text evidence="7">The sequence shown here is derived from an EMBL/GenBank/DDBJ whole genome shotgun (WGS) entry which is preliminary data.</text>
</comment>
<feature type="chain" id="PRO_5045641644" evidence="5">
    <location>
        <begin position="37"/>
        <end position="200"/>
    </location>
</feature>
<name>A0ABR5YLN7_9ENTR</name>
<gene>
    <name evidence="7" type="primary">fimA</name>
    <name evidence="7" type="ORF">A3466_08015</name>
</gene>
<dbReference type="InterPro" id="IPR008966">
    <property type="entry name" value="Adhesion_dom_sf"/>
</dbReference>
<dbReference type="SUPFAM" id="SSF49401">
    <property type="entry name" value="Bacterial adhesins"/>
    <property type="match status" value="1"/>
</dbReference>
<dbReference type="Gene3D" id="2.60.40.1090">
    <property type="entry name" value="Fimbrial-type adhesion domain"/>
    <property type="match status" value="1"/>
</dbReference>
<evidence type="ECO:0000256" key="5">
    <source>
        <dbReference type="SAM" id="SignalP"/>
    </source>
</evidence>
<evidence type="ECO:0000256" key="3">
    <source>
        <dbReference type="ARBA" id="ARBA00022729"/>
    </source>
</evidence>
<dbReference type="Pfam" id="PF00419">
    <property type="entry name" value="Fimbrial"/>
    <property type="match status" value="1"/>
</dbReference>
<comment type="similarity">
    <text evidence="2">Belongs to the fimbrial protein family.</text>
</comment>
<keyword evidence="3 5" id="KW-0732">Signal</keyword>
<dbReference type="PANTHER" id="PTHR33420">
    <property type="entry name" value="FIMBRIAL SUBUNIT ELFA-RELATED"/>
    <property type="match status" value="1"/>
</dbReference>
<protein>
    <submittedName>
        <fullName evidence="7">Type-1 fimbrial protein subunit A</fullName>
    </submittedName>
</protein>
<dbReference type="InterPro" id="IPR050263">
    <property type="entry name" value="Bact_Fimbrial_Adh_Pro"/>
</dbReference>
<feature type="domain" description="Fimbrial-type adhesion" evidence="6">
    <location>
        <begin position="50"/>
        <end position="200"/>
    </location>
</feature>
<keyword evidence="4" id="KW-0281">Fimbrium</keyword>
<dbReference type="PANTHER" id="PTHR33420:SF12">
    <property type="entry name" value="FIMBRIN-LIKE PROTEIN FIMI-RELATED"/>
    <property type="match status" value="1"/>
</dbReference>
<proteinExistence type="inferred from homology"/>
<dbReference type="EMBL" id="LVVA01000021">
    <property type="protein sequence ID" value="KZR30431.1"/>
    <property type="molecule type" value="Genomic_DNA"/>
</dbReference>
<comment type="subcellular location">
    <subcellularLocation>
        <location evidence="1">Fimbrium</location>
    </subcellularLocation>
</comment>
<dbReference type="InterPro" id="IPR036937">
    <property type="entry name" value="Adhesion_dom_fimbrial_sf"/>
</dbReference>
<evidence type="ECO:0000313" key="8">
    <source>
        <dbReference type="Proteomes" id="UP000076880"/>
    </source>
</evidence>